<protein>
    <recommendedName>
        <fullName evidence="2">HNH nuclease domain-containing protein</fullName>
    </recommendedName>
</protein>
<name>A0A4Y7Q101_9AGAM</name>
<accession>A0A4Y7Q101</accession>
<sequence>MDSEPHHERVVSVEMVDNLADGITTLRLRDTSAMTVLAEELNDSTSPTEEFVRKAEQYIRYLPRNVSTSVYKVRVRVLLESMLGHAPCPGGKRYAAVAITAFGRGNNDGDISVQGLTLLADKWISCILLPFKSSHKMDGGLGHMSADTPLTPSLSETKKVFDPENTPDRDGRLRDQVIRRQGGQCAVISCPKKVLTEASHIFKRALVSKKTKNGEEMKSTQRETLDMLHHYGGISLSNLERRIDDPENGILLQMEMHTSFDKFEWCFEAMDEPNTYEIKWFGDEIQIFADHGLHVVKFRNHAAGEHIALPERKYLKLHAAIAHVLHDTGIGESLDTMLEIFNPHSAVVPYEKYQGQNDLALRAMIMELTDNSHHLPEHPNIICNATDDMAPVSQRLPHPNASCYCRAIENVTRTTTD</sequence>
<evidence type="ECO:0000313" key="3">
    <source>
        <dbReference type="EMBL" id="TDL20908.1"/>
    </source>
</evidence>
<dbReference type="OrthoDB" id="3163863at2759"/>
<keyword evidence="4" id="KW-1185">Reference proteome</keyword>
<evidence type="ECO:0000313" key="4">
    <source>
        <dbReference type="Proteomes" id="UP000294933"/>
    </source>
</evidence>
<feature type="domain" description="HNH nuclease" evidence="2">
    <location>
        <begin position="185"/>
        <end position="268"/>
    </location>
</feature>
<dbReference type="AlphaFoldDB" id="A0A4Y7Q101"/>
<dbReference type="InterPro" id="IPR003615">
    <property type="entry name" value="HNH_nuc"/>
</dbReference>
<evidence type="ECO:0000256" key="1">
    <source>
        <dbReference type="SAM" id="MobiDB-lite"/>
    </source>
</evidence>
<feature type="region of interest" description="Disordered" evidence="1">
    <location>
        <begin position="152"/>
        <end position="171"/>
    </location>
</feature>
<evidence type="ECO:0000259" key="2">
    <source>
        <dbReference type="Pfam" id="PF13391"/>
    </source>
</evidence>
<reference evidence="3 4" key="1">
    <citation type="submission" date="2018-06" db="EMBL/GenBank/DDBJ databases">
        <title>A transcriptomic atlas of mushroom development highlights an independent origin of complex multicellularity.</title>
        <authorList>
            <consortium name="DOE Joint Genome Institute"/>
            <person name="Krizsan K."/>
            <person name="Almasi E."/>
            <person name="Merenyi Z."/>
            <person name="Sahu N."/>
            <person name="Viragh M."/>
            <person name="Koszo T."/>
            <person name="Mondo S."/>
            <person name="Kiss B."/>
            <person name="Balint B."/>
            <person name="Kues U."/>
            <person name="Barry K."/>
            <person name="Hegedus J.C."/>
            <person name="Henrissat B."/>
            <person name="Johnson J."/>
            <person name="Lipzen A."/>
            <person name="Ohm R."/>
            <person name="Nagy I."/>
            <person name="Pangilinan J."/>
            <person name="Yan J."/>
            <person name="Xiong Y."/>
            <person name="Grigoriev I.V."/>
            <person name="Hibbett D.S."/>
            <person name="Nagy L.G."/>
        </authorList>
    </citation>
    <scope>NUCLEOTIDE SEQUENCE [LARGE SCALE GENOMIC DNA]</scope>
    <source>
        <strain evidence="3 4">SZMC22713</strain>
    </source>
</reference>
<dbReference type="Pfam" id="PF13391">
    <property type="entry name" value="HNH_2"/>
    <property type="match status" value="1"/>
</dbReference>
<dbReference type="EMBL" id="ML170184">
    <property type="protein sequence ID" value="TDL20908.1"/>
    <property type="molecule type" value="Genomic_DNA"/>
</dbReference>
<gene>
    <name evidence="3" type="ORF">BD410DRAFT_790255</name>
</gene>
<organism evidence="3 4">
    <name type="scientific">Rickenella mellea</name>
    <dbReference type="NCBI Taxonomy" id="50990"/>
    <lineage>
        <taxon>Eukaryota</taxon>
        <taxon>Fungi</taxon>
        <taxon>Dikarya</taxon>
        <taxon>Basidiomycota</taxon>
        <taxon>Agaricomycotina</taxon>
        <taxon>Agaricomycetes</taxon>
        <taxon>Hymenochaetales</taxon>
        <taxon>Rickenellaceae</taxon>
        <taxon>Rickenella</taxon>
    </lineage>
</organism>
<dbReference type="STRING" id="50990.A0A4Y7Q101"/>
<dbReference type="VEuPathDB" id="FungiDB:BD410DRAFT_790255"/>
<feature type="compositionally biased region" description="Basic and acidic residues" evidence="1">
    <location>
        <begin position="156"/>
        <end position="171"/>
    </location>
</feature>
<proteinExistence type="predicted"/>
<dbReference type="Proteomes" id="UP000294933">
    <property type="component" value="Unassembled WGS sequence"/>
</dbReference>